<evidence type="ECO:0000313" key="1">
    <source>
        <dbReference type="EMBL" id="KKM20531.1"/>
    </source>
</evidence>
<gene>
    <name evidence="1" type="ORF">LCGC14_1644520</name>
</gene>
<reference evidence="1" key="1">
    <citation type="journal article" date="2015" name="Nature">
        <title>Complex archaea that bridge the gap between prokaryotes and eukaryotes.</title>
        <authorList>
            <person name="Spang A."/>
            <person name="Saw J.H."/>
            <person name="Jorgensen S.L."/>
            <person name="Zaremba-Niedzwiedzka K."/>
            <person name="Martijn J."/>
            <person name="Lind A.E."/>
            <person name="van Eijk R."/>
            <person name="Schleper C."/>
            <person name="Guy L."/>
            <person name="Ettema T.J."/>
        </authorList>
    </citation>
    <scope>NUCLEOTIDE SEQUENCE</scope>
</reference>
<dbReference type="PIRSF" id="PIRSF006421">
    <property type="entry name" value="UCP006421"/>
    <property type="match status" value="1"/>
</dbReference>
<dbReference type="InterPro" id="IPR007183">
    <property type="entry name" value="UPF0280"/>
</dbReference>
<dbReference type="AlphaFoldDB" id="A0A0F9HYN5"/>
<sequence>MLLNTEKMIYRGLIRPGGLHSFQMEIKESNLLVLADKKLSKETEEALIWCRRDIEQYIYKHPDFRITLKPFPPEEKMPPIVRAMADAAQEVGVGPMAAVAGAIAEFVGRKLLEHCGQVIVENGGDIFIKTKKRRRVGIYAGNSPLSERIALEIEPQNTPLGICCSAGTFGHSQSLGEADAVVILSPSASFADATATAVGNIVKDDDSIGKGLEFLKKFPLVRGGIIIKDKKLGVWGQVKIVRGI</sequence>
<organism evidence="1">
    <name type="scientific">marine sediment metagenome</name>
    <dbReference type="NCBI Taxonomy" id="412755"/>
    <lineage>
        <taxon>unclassified sequences</taxon>
        <taxon>metagenomes</taxon>
        <taxon>ecological metagenomes</taxon>
    </lineage>
</organism>
<dbReference type="SUPFAM" id="SSF143631">
    <property type="entry name" value="ApbE-like"/>
    <property type="match status" value="1"/>
</dbReference>
<dbReference type="EMBL" id="LAZR01013746">
    <property type="protein sequence ID" value="KKM20531.1"/>
    <property type="molecule type" value="Genomic_DNA"/>
</dbReference>
<comment type="caution">
    <text evidence="1">The sequence shown here is derived from an EMBL/GenBank/DDBJ whole genome shotgun (WGS) entry which is preliminary data.</text>
</comment>
<name>A0A0F9HYN5_9ZZZZ</name>
<protein>
    <submittedName>
        <fullName evidence="1">Uncharacterized protein</fullName>
    </submittedName>
</protein>
<proteinExistence type="predicted"/>
<accession>A0A0F9HYN5</accession>
<dbReference type="Gene3D" id="3.10.520.10">
    <property type="entry name" value="ApbE-like domains"/>
    <property type="match status" value="1"/>
</dbReference>
<dbReference type="InterPro" id="IPR003374">
    <property type="entry name" value="ApbE-like_sf"/>
</dbReference>